<evidence type="ECO:0000256" key="5">
    <source>
        <dbReference type="HAMAP-Rule" id="MF_00472"/>
    </source>
</evidence>
<dbReference type="EC" id="2.1.1.222" evidence="5"/>
<reference evidence="7" key="1">
    <citation type="journal article" date="2019" name="Int. J. Syst. Evol. Microbiol.">
        <title>The Global Catalogue of Microorganisms (GCM) 10K type strain sequencing project: providing services to taxonomists for standard genome sequencing and annotation.</title>
        <authorList>
            <consortium name="The Broad Institute Genomics Platform"/>
            <consortium name="The Broad Institute Genome Sequencing Center for Infectious Disease"/>
            <person name="Wu L."/>
            <person name="Ma J."/>
        </authorList>
    </citation>
    <scope>NUCLEOTIDE SEQUENCE [LARGE SCALE GENOMIC DNA]</scope>
    <source>
        <strain evidence="7">CCM 7491</strain>
    </source>
</reference>
<dbReference type="PANTHER" id="PTHR43464">
    <property type="entry name" value="METHYLTRANSFERASE"/>
    <property type="match status" value="1"/>
</dbReference>
<feature type="binding site" evidence="5">
    <location>
        <position position="135"/>
    </location>
    <ligand>
        <name>S-adenosyl-L-methionine</name>
        <dbReference type="ChEBI" id="CHEBI:59789"/>
    </ligand>
</feature>
<dbReference type="GO" id="GO:0102208">
    <property type="term" value="F:2-polyprenyl-6-hydroxyphenol methylase activity"/>
    <property type="evidence" value="ECO:0007669"/>
    <property type="project" value="UniProtKB-EC"/>
</dbReference>
<dbReference type="Gene3D" id="3.40.50.150">
    <property type="entry name" value="Vaccinia Virus protein VP39"/>
    <property type="match status" value="1"/>
</dbReference>
<dbReference type="PROSITE" id="PS00163">
    <property type="entry name" value="FUMARATE_LYASES"/>
    <property type="match status" value="1"/>
</dbReference>
<comment type="catalytic activity">
    <reaction evidence="5">
        <text>a 3-demethylubiquinol + S-adenosyl-L-methionine = a ubiquinol + S-adenosyl-L-homocysteine + H(+)</text>
        <dbReference type="Rhea" id="RHEA:44380"/>
        <dbReference type="Rhea" id="RHEA-COMP:9566"/>
        <dbReference type="Rhea" id="RHEA-COMP:10914"/>
        <dbReference type="ChEBI" id="CHEBI:15378"/>
        <dbReference type="ChEBI" id="CHEBI:17976"/>
        <dbReference type="ChEBI" id="CHEBI:57856"/>
        <dbReference type="ChEBI" id="CHEBI:59789"/>
        <dbReference type="ChEBI" id="CHEBI:84422"/>
        <dbReference type="EC" id="2.1.1.64"/>
    </reaction>
</comment>
<name>A0ABV7NBG0_9SPHN</name>
<protein>
    <recommendedName>
        <fullName evidence="5">Ubiquinone biosynthesis O-methyltransferase</fullName>
    </recommendedName>
    <alternativeName>
        <fullName evidence="5">2-polyprenyl-6-hydroxyphenol methylase</fullName>
        <ecNumber evidence="5">2.1.1.222</ecNumber>
    </alternativeName>
    <alternativeName>
        <fullName evidence="5">3-demethylubiquinone 3-O-methyltransferase</fullName>
        <ecNumber evidence="5">2.1.1.64</ecNumber>
    </alternativeName>
</protein>
<keyword evidence="1 5" id="KW-0489">Methyltransferase</keyword>
<dbReference type="InterPro" id="IPR020557">
    <property type="entry name" value="Fumarate_lyase_CS"/>
</dbReference>
<feature type="binding site" evidence="5">
    <location>
        <position position="42"/>
    </location>
    <ligand>
        <name>S-adenosyl-L-methionine</name>
        <dbReference type="ChEBI" id="CHEBI:59789"/>
    </ligand>
</feature>
<keyword evidence="2 5" id="KW-0808">Transferase</keyword>
<evidence type="ECO:0000313" key="6">
    <source>
        <dbReference type="EMBL" id="MFC3440528.1"/>
    </source>
</evidence>
<dbReference type="HAMAP" id="MF_00472">
    <property type="entry name" value="UbiG"/>
    <property type="match status" value="1"/>
</dbReference>
<comment type="function">
    <text evidence="5">O-methyltransferase that catalyzes the 2 O-methylation steps in the ubiquinone biosynthetic pathway.</text>
</comment>
<dbReference type="InterPro" id="IPR029063">
    <property type="entry name" value="SAM-dependent_MTases_sf"/>
</dbReference>
<sequence length="245" mass="26021">MTIETATATIDPKEAAHFGAMAADWWDPNGSSAMLHKLNPVRLRYIRAAIDRHWPGDEQAFRPLAGKRALDVGCGAGLLAEPLARLGATVTGLDAAPENIAAAQAHAQGQHLTIDYRATPVEDMADTGYDLVTSMEVIEHVADPAAFVAALAAKLAPDGLMILSTPNRTPLSRLAMITIGESVGGIPKGTHDWHKFITPEELTALLEQAGLEVTVSIGLSFDPGRGFTLSANTAINYLLTARHKT</sequence>
<keyword evidence="4 5" id="KW-0949">S-adenosyl-L-methionine</keyword>
<dbReference type="EC" id="2.1.1.64" evidence="5"/>
<dbReference type="EMBL" id="JBHRVU010000004">
    <property type="protein sequence ID" value="MFC3440528.1"/>
    <property type="molecule type" value="Genomic_DNA"/>
</dbReference>
<organism evidence="6 7">
    <name type="scientific">Sphingobium rhizovicinum</name>
    <dbReference type="NCBI Taxonomy" id="432308"/>
    <lineage>
        <taxon>Bacteria</taxon>
        <taxon>Pseudomonadati</taxon>
        <taxon>Pseudomonadota</taxon>
        <taxon>Alphaproteobacteria</taxon>
        <taxon>Sphingomonadales</taxon>
        <taxon>Sphingomonadaceae</taxon>
        <taxon>Sphingobium</taxon>
    </lineage>
</organism>
<dbReference type="RefSeq" id="WP_380793614.1">
    <property type="nucleotide sequence ID" value="NZ_JBHRVU010000004.1"/>
</dbReference>
<dbReference type="SUPFAM" id="SSF53335">
    <property type="entry name" value="S-adenosyl-L-methionine-dependent methyltransferases"/>
    <property type="match status" value="1"/>
</dbReference>
<dbReference type="PANTHER" id="PTHR43464:SF19">
    <property type="entry name" value="UBIQUINONE BIOSYNTHESIS O-METHYLTRANSFERASE, MITOCHONDRIAL"/>
    <property type="match status" value="1"/>
</dbReference>
<keyword evidence="3 5" id="KW-0831">Ubiquinone biosynthesis</keyword>
<gene>
    <name evidence="5 6" type="primary">ubiG</name>
    <name evidence="6" type="ORF">ACFOKF_04805</name>
</gene>
<accession>A0ABV7NBG0</accession>
<dbReference type="Pfam" id="PF13489">
    <property type="entry name" value="Methyltransf_23"/>
    <property type="match status" value="1"/>
</dbReference>
<dbReference type="Proteomes" id="UP001595681">
    <property type="component" value="Unassembled WGS sequence"/>
</dbReference>
<dbReference type="GO" id="GO:0061542">
    <property type="term" value="F:3-demethylubiquinol 3-O-methyltransferase activity"/>
    <property type="evidence" value="ECO:0007669"/>
    <property type="project" value="UniProtKB-EC"/>
</dbReference>
<dbReference type="NCBIfam" id="TIGR01983">
    <property type="entry name" value="UbiG"/>
    <property type="match status" value="1"/>
</dbReference>
<evidence type="ECO:0000313" key="7">
    <source>
        <dbReference type="Proteomes" id="UP001595681"/>
    </source>
</evidence>
<comment type="caution">
    <text evidence="6">The sequence shown here is derived from an EMBL/GenBank/DDBJ whole genome shotgun (WGS) entry which is preliminary data.</text>
</comment>
<comment type="similarity">
    <text evidence="5">Belongs to the methyltransferase superfamily. UbiG/COQ3 family.</text>
</comment>
<evidence type="ECO:0000256" key="1">
    <source>
        <dbReference type="ARBA" id="ARBA00022603"/>
    </source>
</evidence>
<comment type="catalytic activity">
    <reaction evidence="5">
        <text>a 3-(all-trans-polyprenyl)benzene-1,2-diol + S-adenosyl-L-methionine = a 2-methoxy-6-(all-trans-polyprenyl)phenol + S-adenosyl-L-homocysteine + H(+)</text>
        <dbReference type="Rhea" id="RHEA:31411"/>
        <dbReference type="Rhea" id="RHEA-COMP:9550"/>
        <dbReference type="Rhea" id="RHEA-COMP:9551"/>
        <dbReference type="ChEBI" id="CHEBI:15378"/>
        <dbReference type="ChEBI" id="CHEBI:57856"/>
        <dbReference type="ChEBI" id="CHEBI:59789"/>
        <dbReference type="ChEBI" id="CHEBI:62729"/>
        <dbReference type="ChEBI" id="CHEBI:62731"/>
        <dbReference type="EC" id="2.1.1.222"/>
    </reaction>
</comment>
<evidence type="ECO:0000256" key="2">
    <source>
        <dbReference type="ARBA" id="ARBA00022679"/>
    </source>
</evidence>
<proteinExistence type="inferred from homology"/>
<dbReference type="GO" id="GO:0032259">
    <property type="term" value="P:methylation"/>
    <property type="evidence" value="ECO:0007669"/>
    <property type="project" value="UniProtKB-KW"/>
</dbReference>
<comment type="pathway">
    <text evidence="5">Cofactor biosynthesis; ubiquinone biosynthesis.</text>
</comment>
<evidence type="ECO:0000256" key="4">
    <source>
        <dbReference type="ARBA" id="ARBA00022691"/>
    </source>
</evidence>
<keyword evidence="7" id="KW-1185">Reference proteome</keyword>
<feature type="binding site" evidence="5">
    <location>
        <position position="94"/>
    </location>
    <ligand>
        <name>S-adenosyl-L-methionine</name>
        <dbReference type="ChEBI" id="CHEBI:59789"/>
    </ligand>
</feature>
<dbReference type="InterPro" id="IPR010233">
    <property type="entry name" value="UbiG_MeTrfase"/>
</dbReference>
<feature type="binding site" evidence="5">
    <location>
        <position position="73"/>
    </location>
    <ligand>
        <name>S-adenosyl-L-methionine</name>
        <dbReference type="ChEBI" id="CHEBI:59789"/>
    </ligand>
</feature>
<dbReference type="CDD" id="cd02440">
    <property type="entry name" value="AdoMet_MTases"/>
    <property type="match status" value="1"/>
</dbReference>
<evidence type="ECO:0000256" key="3">
    <source>
        <dbReference type="ARBA" id="ARBA00022688"/>
    </source>
</evidence>